<evidence type="ECO:0000259" key="2">
    <source>
        <dbReference type="Pfam" id="PF25794"/>
    </source>
</evidence>
<dbReference type="Gene3D" id="3.30.565.10">
    <property type="entry name" value="Histidine kinase-like ATPase, C-terminal domain"/>
    <property type="match status" value="1"/>
</dbReference>
<dbReference type="STRING" id="98765.A0A2R6P2W3"/>
<feature type="domain" description="Sacsin/Nov" evidence="2">
    <location>
        <begin position="77"/>
        <end position="142"/>
    </location>
</feature>
<evidence type="ECO:0000313" key="3">
    <source>
        <dbReference type="EMBL" id="PSR84291.1"/>
    </source>
</evidence>
<gene>
    <name evidence="3" type="ORF">PHLCEN_2v5473</name>
</gene>
<dbReference type="EMBL" id="MLYV02000539">
    <property type="protein sequence ID" value="PSR84291.1"/>
    <property type="molecule type" value="Genomic_DNA"/>
</dbReference>
<dbReference type="Proteomes" id="UP000186601">
    <property type="component" value="Unassembled WGS sequence"/>
</dbReference>
<dbReference type="InterPro" id="IPR058210">
    <property type="entry name" value="SACS/Nov_dom"/>
</dbReference>
<name>A0A2R6P2W3_9APHY</name>
<keyword evidence="4" id="KW-1185">Reference proteome</keyword>
<organism evidence="3 4">
    <name type="scientific">Hermanssonia centrifuga</name>
    <dbReference type="NCBI Taxonomy" id="98765"/>
    <lineage>
        <taxon>Eukaryota</taxon>
        <taxon>Fungi</taxon>
        <taxon>Dikarya</taxon>
        <taxon>Basidiomycota</taxon>
        <taxon>Agaricomycotina</taxon>
        <taxon>Agaricomycetes</taxon>
        <taxon>Polyporales</taxon>
        <taxon>Meruliaceae</taxon>
        <taxon>Hermanssonia</taxon>
    </lineage>
</organism>
<evidence type="ECO:0000313" key="4">
    <source>
        <dbReference type="Proteomes" id="UP000186601"/>
    </source>
</evidence>
<dbReference type="InterPro" id="IPR036890">
    <property type="entry name" value="HATPase_C_sf"/>
</dbReference>
<proteinExistence type="predicted"/>
<dbReference type="Pfam" id="PF25794">
    <property type="entry name" value="SACS"/>
    <property type="match status" value="1"/>
</dbReference>
<feature type="region of interest" description="Disordered" evidence="1">
    <location>
        <begin position="1147"/>
        <end position="1183"/>
    </location>
</feature>
<accession>A0A2R6P2W3</accession>
<evidence type="ECO:0000256" key="1">
    <source>
        <dbReference type="SAM" id="MobiDB-lite"/>
    </source>
</evidence>
<reference evidence="3 4" key="1">
    <citation type="submission" date="2018-02" db="EMBL/GenBank/DDBJ databases">
        <title>Genome sequence of the basidiomycete white-rot fungus Phlebia centrifuga.</title>
        <authorList>
            <person name="Granchi Z."/>
            <person name="Peng M."/>
            <person name="de Vries R.P."/>
            <person name="Hilden K."/>
            <person name="Makela M.R."/>
            <person name="Grigoriev I."/>
            <person name="Riley R."/>
        </authorList>
    </citation>
    <scope>NUCLEOTIDE SEQUENCE [LARGE SCALE GENOMIC DNA]</scope>
    <source>
        <strain evidence="3 4">FBCC195</strain>
    </source>
</reference>
<dbReference type="PANTHER" id="PTHR32387">
    <property type="entry name" value="WU:FJ29H11"/>
    <property type="match status" value="1"/>
</dbReference>
<dbReference type="InterPro" id="IPR052957">
    <property type="entry name" value="Auxin_embryo_med"/>
</dbReference>
<dbReference type="NCBIfam" id="NF047352">
    <property type="entry name" value="P_loop_sacsin"/>
    <property type="match status" value="1"/>
</dbReference>
<dbReference type="OrthoDB" id="2796942at2759"/>
<dbReference type="SUPFAM" id="SSF55874">
    <property type="entry name" value="ATPase domain of HSP90 chaperone/DNA topoisomerase II/histidine kinase"/>
    <property type="match status" value="1"/>
</dbReference>
<protein>
    <recommendedName>
        <fullName evidence="2">Sacsin/Nov domain-containing protein</fullName>
    </recommendedName>
</protein>
<comment type="caution">
    <text evidence="3">The sequence shown here is derived from an EMBL/GenBank/DDBJ whole genome shotgun (WGS) entry which is preliminary data.</text>
</comment>
<sequence length="1466" mass="165114">MDLIQSIRRGHGLDIEVSEPHARAAIEGLQQNLKNALHNLSESLYSKSTHFLFELIQNADDNLYPEGAIPALHITLSGQSMIVECNEDGFNQKNVRAICSVGNSTKKGQSGYIGEKGIGFKSVFTVSEVVEVLSKEYAFKFDKSAQLGMIAPIWTGTPLPKHGWTSFHLTLSPTTDAQVLTPCLDDIQPTLLLFLRRLRCIQLHFRGQDRIFRLCESADGLVHLEASGDISKGYLIVKHQAVTCPSEEKRSGIVRSEVVLAFPMDASGSASIKDQAVYAFLPLRSFGLSFIVQADFLAASSREDILTGRPWNIALRNAIAPAFLKAVDQFHQRPNLEFDWLQYVPINVYHGFMQPVQSSIIDALKKMAIFLCQDGQRRVGSSVIIPLAAYMDSKDKPLLPQYCMGPRFYLSPRYDTHRDRTILKTLGVLDMSPTEFVEGLQRMDHAGYLRQQNTDWYNRICSELQPLLGWPHNLRSQISRLRIIPLVDEILWRSSSADNIFFNSQLGGIPQGLEIHLVGSQISSASSHYSLLRELGIKEANTANIALRLLELHSTSWLNDTHHPFLPSHARFLFQHERHLSIPQQFCFWVLTKSGDVCRATDVYMNHRNRHSPSLEQRLGSTNAQFLHRDYFDFPEDDLWQDFLRMRLKLNVSPRLSNDALSPEFHEFLRSNDTTTILDFLKQYWDDIRPQLNGSSSSLEQLRGVEVHTSDGVSRRLDACSIGRRNLIQCFPDLPLLPLKDPENSCWDFLATLGVTFHISSLLYLDKLIRLSEKFATDVLLEEEEEEVYECYRQFEARFNDGGGERICAKFKERSLVYVPSSVTLPENAPNATGRWLPFASIVWSGPSSMRSKFSLDRTGVYPNFKKLFCEQLKVLDCPEDILLQEMKLLASECGDGPLLPDQVRQAHHILFDVIAIISDDSDPGSWLSSFRHVPAFPVQTVEGIKLAKFTDDFYVPDRSGKLAQLFQNNVPILTLPSTQLKGSLTYLLLLFQSKWFKNVKYLETSVTQTVNTPVGKRILDVSCSEEYRWRVSYINRFLLAGASTETASQIHSFISKLKDMKVYLVDSINVTFSLGDTTHVSEDDLAIEVVADRFIVLLRKTCLRSHRDILLARELTRYLPGCEADSITILLNFGPPSALDSWLREKGVPPEPRDANSGSTFDATRLTETRDTRSLQTSGQSTDIGKLVTHTEDSISPSADMKHDITGLPDECAGIVKEAPRQSISPAAIYDLGQLQAVFGNLTIERAQSFDNSYQGNASRSTVTTHSENMVAVAVVEGEGLPALMDVRSLNGPQLNVGRDPSDEQTHNIGILGEIYVYYLLSTNLPGFDANNWTSNLRRHVRGFEPFNGSSLADFTYSDRFGVLTSILFGQECKDSWMNEWPTYHLEVKTTSGPFQVPFHINKHQMATAASMSIHDSTIPRDIYVLLRVYSIRSGPSLKMYPDPYRALHDGHLQIVSDVEMAITT</sequence>
<dbReference type="PANTHER" id="PTHR32387:SF0">
    <property type="entry name" value="PROTEIN NO VEIN"/>
    <property type="match status" value="1"/>
</dbReference>